<comment type="similarity">
    <text evidence="7">Belongs to the binding-protein-dependent transport system permease family.</text>
</comment>
<dbReference type="InterPro" id="IPR035906">
    <property type="entry name" value="MetI-like_sf"/>
</dbReference>
<evidence type="ECO:0000256" key="6">
    <source>
        <dbReference type="ARBA" id="ARBA00023136"/>
    </source>
</evidence>
<feature type="domain" description="ABC transmembrane type-1" evidence="8">
    <location>
        <begin position="103"/>
        <end position="294"/>
    </location>
</feature>
<evidence type="ECO:0000313" key="9">
    <source>
        <dbReference type="EMBL" id="OEG00087.1"/>
    </source>
</evidence>
<dbReference type="CDD" id="cd06261">
    <property type="entry name" value="TM_PBP2"/>
    <property type="match status" value="1"/>
</dbReference>
<feature type="transmembrane region" description="Helical" evidence="7">
    <location>
        <begin position="272"/>
        <end position="294"/>
    </location>
</feature>
<keyword evidence="10" id="KW-1185">Reference proteome</keyword>
<evidence type="ECO:0000256" key="2">
    <source>
        <dbReference type="ARBA" id="ARBA00022448"/>
    </source>
</evidence>
<dbReference type="Proteomes" id="UP000243739">
    <property type="component" value="Unassembled WGS sequence"/>
</dbReference>
<evidence type="ECO:0000259" key="8">
    <source>
        <dbReference type="PROSITE" id="PS50928"/>
    </source>
</evidence>
<evidence type="ECO:0000313" key="10">
    <source>
        <dbReference type="Proteomes" id="UP000243739"/>
    </source>
</evidence>
<proteinExistence type="inferred from homology"/>
<keyword evidence="6 7" id="KW-0472">Membrane</keyword>
<feature type="transmembrane region" description="Helical" evidence="7">
    <location>
        <begin position="107"/>
        <end position="130"/>
    </location>
</feature>
<reference evidence="9 10" key="1">
    <citation type="submission" date="2016-09" db="EMBL/GenBank/DDBJ databases">
        <title>Draft genome sequence for the type strain of Vulcanibacillus modesticaldus BR, a strictly anaerobic, moderately thermophilic, and nitrate-reducing bacterium from deep sea-hydrothermal vents of the Mid-Atlantic Ridge.</title>
        <authorList>
            <person name="Abin C.A."/>
            <person name="Hollibaugh J.T."/>
        </authorList>
    </citation>
    <scope>NUCLEOTIDE SEQUENCE [LARGE SCALE GENOMIC DNA]</scope>
    <source>
        <strain evidence="9 10">BR</strain>
    </source>
</reference>
<accession>A0A1D2YWU2</accession>
<keyword evidence="3" id="KW-1003">Cell membrane</keyword>
<dbReference type="SUPFAM" id="SSF161098">
    <property type="entry name" value="MetI-like"/>
    <property type="match status" value="1"/>
</dbReference>
<dbReference type="InterPro" id="IPR025966">
    <property type="entry name" value="OppC_N"/>
</dbReference>
<keyword evidence="2 7" id="KW-0813">Transport</keyword>
<evidence type="ECO:0000256" key="5">
    <source>
        <dbReference type="ARBA" id="ARBA00022989"/>
    </source>
</evidence>
<dbReference type="PROSITE" id="PS50928">
    <property type="entry name" value="ABC_TM1"/>
    <property type="match status" value="1"/>
</dbReference>
<dbReference type="PANTHER" id="PTHR43386:SF22">
    <property type="entry name" value="OLIGOPEPTIDE TRANSPORT SYSTEM PERMEASE PROTEIN OPPC"/>
    <property type="match status" value="1"/>
</dbReference>
<comment type="subcellular location">
    <subcellularLocation>
        <location evidence="1 7">Cell membrane</location>
        <topology evidence="1 7">Multi-pass membrane protein</topology>
    </subcellularLocation>
</comment>
<evidence type="ECO:0000256" key="7">
    <source>
        <dbReference type="RuleBase" id="RU363032"/>
    </source>
</evidence>
<dbReference type="STRING" id="337097.BHF71_06485"/>
<dbReference type="EMBL" id="MIJF01000008">
    <property type="protein sequence ID" value="OEG00087.1"/>
    <property type="molecule type" value="Genomic_DNA"/>
</dbReference>
<protein>
    <submittedName>
        <fullName evidence="9">Diguanylate cyclase</fullName>
    </submittedName>
</protein>
<dbReference type="OrthoDB" id="9797472at2"/>
<dbReference type="PANTHER" id="PTHR43386">
    <property type="entry name" value="OLIGOPEPTIDE TRANSPORT SYSTEM PERMEASE PROTEIN APPC"/>
    <property type="match status" value="1"/>
</dbReference>
<sequence length="307" mass="34312">MPEITKEMFRRIEVDKSEAEVIARPSINFWQDAWRRLKMNNLAMFGLGLIIFLVVMALFGPYLVPYTYDFQVLEDQNQGISAAHWFGTDDLGRDIFVRIWNGGRVSLLIGLMAALSDLIIGVIYGGLSGYRGGKIDQLMMRIVDVLYALPYLLVVILMMVVMETRGIITIIMALAATGWVGMARLVRGQILQLKEMEFVLAARTLGASTKRLLFKHLIPNSMGPIIVNMTLTVPSAIFAEAFLSFIGLGVQAPLASWGTMVNEGVAVMLSGYWWRLFFPAVMISLTMFAFNVFGDGLRDALDPKLRK</sequence>
<feature type="transmembrane region" description="Helical" evidence="7">
    <location>
        <begin position="167"/>
        <end position="186"/>
    </location>
</feature>
<feature type="transmembrane region" description="Helical" evidence="7">
    <location>
        <begin position="225"/>
        <end position="252"/>
    </location>
</feature>
<feature type="transmembrane region" description="Helical" evidence="7">
    <location>
        <begin position="142"/>
        <end position="161"/>
    </location>
</feature>
<feature type="transmembrane region" description="Helical" evidence="7">
    <location>
        <begin position="42"/>
        <end position="64"/>
    </location>
</feature>
<keyword evidence="4 7" id="KW-0812">Transmembrane</keyword>
<comment type="caution">
    <text evidence="9">The sequence shown here is derived from an EMBL/GenBank/DDBJ whole genome shotgun (WGS) entry which is preliminary data.</text>
</comment>
<dbReference type="GO" id="GO:0005886">
    <property type="term" value="C:plasma membrane"/>
    <property type="evidence" value="ECO:0007669"/>
    <property type="project" value="UniProtKB-SubCell"/>
</dbReference>
<organism evidence="9 10">
    <name type="scientific">Vulcanibacillus modesticaldus</name>
    <dbReference type="NCBI Taxonomy" id="337097"/>
    <lineage>
        <taxon>Bacteria</taxon>
        <taxon>Bacillati</taxon>
        <taxon>Bacillota</taxon>
        <taxon>Bacilli</taxon>
        <taxon>Bacillales</taxon>
        <taxon>Bacillaceae</taxon>
        <taxon>Vulcanibacillus</taxon>
    </lineage>
</organism>
<name>A0A1D2YWU2_9BACI</name>
<evidence type="ECO:0000256" key="1">
    <source>
        <dbReference type="ARBA" id="ARBA00004651"/>
    </source>
</evidence>
<evidence type="ECO:0000256" key="3">
    <source>
        <dbReference type="ARBA" id="ARBA00022475"/>
    </source>
</evidence>
<dbReference type="Gene3D" id="1.10.3720.10">
    <property type="entry name" value="MetI-like"/>
    <property type="match status" value="1"/>
</dbReference>
<evidence type="ECO:0000256" key="4">
    <source>
        <dbReference type="ARBA" id="ARBA00022692"/>
    </source>
</evidence>
<dbReference type="Pfam" id="PF00528">
    <property type="entry name" value="BPD_transp_1"/>
    <property type="match status" value="1"/>
</dbReference>
<dbReference type="InterPro" id="IPR050366">
    <property type="entry name" value="BP-dependent_transpt_permease"/>
</dbReference>
<dbReference type="AlphaFoldDB" id="A0A1D2YWU2"/>
<dbReference type="InterPro" id="IPR000515">
    <property type="entry name" value="MetI-like"/>
</dbReference>
<keyword evidence="5 7" id="KW-1133">Transmembrane helix</keyword>
<dbReference type="Pfam" id="PF12911">
    <property type="entry name" value="OppC_N"/>
    <property type="match status" value="1"/>
</dbReference>
<dbReference type="RefSeq" id="WP_069656059.1">
    <property type="nucleotide sequence ID" value="NZ_MIJF01000008.1"/>
</dbReference>
<gene>
    <name evidence="9" type="ORF">BHF71_06485</name>
</gene>
<dbReference type="GO" id="GO:0055085">
    <property type="term" value="P:transmembrane transport"/>
    <property type="evidence" value="ECO:0007669"/>
    <property type="project" value="InterPro"/>
</dbReference>